<keyword evidence="2" id="KW-1185">Reference proteome</keyword>
<dbReference type="Proteomes" id="UP000001060">
    <property type="component" value="Chromosome"/>
</dbReference>
<accession>D3HK78</accession>
<name>D3HK78_LEGLN</name>
<protein>
    <submittedName>
        <fullName evidence="1">Uncharacterized protein</fullName>
    </submittedName>
</protein>
<reference evidence="1 2" key="1">
    <citation type="journal article" date="2010" name="PLoS Genet.">
        <title>Analysis of the Legionella longbeachae genome and transcriptome uncovers unique strategies to cause Legionnaires' disease.</title>
        <authorList>
            <person name="Cazalet C."/>
            <person name="Gomez-Valero L."/>
            <person name="Rusniok C."/>
            <person name="Lomma M."/>
            <person name="Dervins-Ravault D."/>
            <person name="Newton H."/>
            <person name="Sansom F."/>
            <person name="Jarraud S."/>
            <person name="Zidane N."/>
            <person name="Ma L."/>
            <person name="Bouchier C."/>
            <person name="Etienne J."/>
            <person name="Hartland E."/>
            <person name="Buchrieser C."/>
        </authorList>
    </citation>
    <scope>NUCLEOTIDE SEQUENCE [LARGE SCALE GENOMIC DNA]</scope>
    <source>
        <strain evidence="1 2">NSW150</strain>
    </source>
</reference>
<gene>
    <name evidence="1" type="ordered locus">LLO_2421</name>
</gene>
<organism evidence="1 2">
    <name type="scientific">Legionella longbeachae serogroup 1 (strain NSW150)</name>
    <dbReference type="NCBI Taxonomy" id="661367"/>
    <lineage>
        <taxon>Bacteria</taxon>
        <taxon>Pseudomonadati</taxon>
        <taxon>Pseudomonadota</taxon>
        <taxon>Gammaproteobacteria</taxon>
        <taxon>Legionellales</taxon>
        <taxon>Legionellaceae</taxon>
        <taxon>Legionella</taxon>
    </lineage>
</organism>
<dbReference type="KEGG" id="llo:LLO_2421"/>
<dbReference type="AlphaFoldDB" id="D3HK78"/>
<dbReference type="STRING" id="661367.LLO_2421"/>
<dbReference type="GeneID" id="98061389"/>
<dbReference type="RefSeq" id="WP_012979307.1">
    <property type="nucleotide sequence ID" value="NC_013861.1"/>
</dbReference>
<sequence length="57" mass="6823">MPNSIQKKLQEILNNPEGSKIYKRLSENLRENLGTILDFLLHTELLHKYIQKFAYDY</sequence>
<evidence type="ECO:0000313" key="2">
    <source>
        <dbReference type="Proteomes" id="UP000001060"/>
    </source>
</evidence>
<evidence type="ECO:0000313" key="1">
    <source>
        <dbReference type="EMBL" id="CBJ12840.1"/>
    </source>
</evidence>
<dbReference type="EMBL" id="FN650140">
    <property type="protein sequence ID" value="CBJ12840.1"/>
    <property type="molecule type" value="Genomic_DNA"/>
</dbReference>
<proteinExistence type="predicted"/>
<dbReference type="HOGENOM" id="CLU_2991163_0_0_6"/>